<dbReference type="Gene3D" id="1.10.10.2910">
    <property type="match status" value="1"/>
</dbReference>
<evidence type="ECO:0000313" key="4">
    <source>
        <dbReference type="Proteomes" id="UP001595912"/>
    </source>
</evidence>
<sequence length="374" mass="40874">MSRGSSRAVTPALAVAAFQPNALTLARRWRRISKKQLAVHTGVTAAAVSQYELGQARPSAGVLGRLALALALPVEFFAAGFPTPATPGHAHFRSLRVTTQAERDQALAFGEIAWRVIDVVQRYLHLPELRLPQLDLPEPATTAHVEGAAIEARAAFGLGDEPIPHVTRLLESHGIIVLTLPDASDRVDAFSHWYGQRPFIFASPGKNDKARSRMDAAHELGHLLLHHDAEPGSQILERQASTFASQFLAPTSRLRNELPGRLNFDRLHELKRRWGMSLKALIYRGHTMGVYRDHTYRRGMTLLADWGYPEPGDLGPREAPSLVGQAMRLLASDGIHLDTLATRSAMPVELLEAIVAAGTESNSNIWTAAPTPPS</sequence>
<dbReference type="SMART" id="SM00530">
    <property type="entry name" value="HTH_XRE"/>
    <property type="match status" value="1"/>
</dbReference>
<evidence type="ECO:0000313" key="3">
    <source>
        <dbReference type="EMBL" id="MFC4998558.1"/>
    </source>
</evidence>
<dbReference type="InterPro" id="IPR010982">
    <property type="entry name" value="Lambda_DNA-bd_dom_sf"/>
</dbReference>
<dbReference type="PANTHER" id="PTHR43236:SF1">
    <property type="entry name" value="BLL7220 PROTEIN"/>
    <property type="match status" value="1"/>
</dbReference>
<dbReference type="Proteomes" id="UP001595912">
    <property type="component" value="Unassembled WGS sequence"/>
</dbReference>
<protein>
    <submittedName>
        <fullName evidence="3">XRE family transcriptional regulator</fullName>
    </submittedName>
</protein>
<dbReference type="Pfam" id="PF06114">
    <property type="entry name" value="Peptidase_M78"/>
    <property type="match status" value="1"/>
</dbReference>
<dbReference type="Pfam" id="PF01381">
    <property type="entry name" value="HTH_3"/>
    <property type="match status" value="1"/>
</dbReference>
<name>A0ABV9VQH5_9ACTN</name>
<keyword evidence="4" id="KW-1185">Reference proteome</keyword>
<dbReference type="CDD" id="cd00093">
    <property type="entry name" value="HTH_XRE"/>
    <property type="match status" value="1"/>
</dbReference>
<dbReference type="EMBL" id="JBHSIU010000012">
    <property type="protein sequence ID" value="MFC4998558.1"/>
    <property type="molecule type" value="Genomic_DNA"/>
</dbReference>
<dbReference type="PANTHER" id="PTHR43236">
    <property type="entry name" value="ANTITOXIN HIGA1"/>
    <property type="match status" value="1"/>
</dbReference>
<organism evidence="3 4">
    <name type="scientific">Dactylosporangium cerinum</name>
    <dbReference type="NCBI Taxonomy" id="1434730"/>
    <lineage>
        <taxon>Bacteria</taxon>
        <taxon>Bacillati</taxon>
        <taxon>Actinomycetota</taxon>
        <taxon>Actinomycetes</taxon>
        <taxon>Micromonosporales</taxon>
        <taxon>Micromonosporaceae</taxon>
        <taxon>Dactylosporangium</taxon>
    </lineage>
</organism>
<feature type="domain" description="HTH cro/C1-type" evidence="2">
    <location>
        <begin position="30"/>
        <end position="77"/>
    </location>
</feature>
<dbReference type="RefSeq" id="WP_380114813.1">
    <property type="nucleotide sequence ID" value="NZ_JBHSIU010000012.1"/>
</dbReference>
<dbReference type="Gene3D" id="1.10.260.40">
    <property type="entry name" value="lambda repressor-like DNA-binding domains"/>
    <property type="match status" value="1"/>
</dbReference>
<comment type="similarity">
    <text evidence="1">Belongs to the short-chain fatty acyl-CoA assimilation regulator (ScfR) family.</text>
</comment>
<gene>
    <name evidence="3" type="ORF">ACFPIJ_12015</name>
</gene>
<dbReference type="InterPro" id="IPR010359">
    <property type="entry name" value="IrrE_HExxH"/>
</dbReference>
<evidence type="ECO:0000259" key="2">
    <source>
        <dbReference type="PROSITE" id="PS50943"/>
    </source>
</evidence>
<dbReference type="InterPro" id="IPR052345">
    <property type="entry name" value="Rad_response_metalloprotease"/>
</dbReference>
<evidence type="ECO:0000256" key="1">
    <source>
        <dbReference type="ARBA" id="ARBA00007227"/>
    </source>
</evidence>
<dbReference type="InterPro" id="IPR001387">
    <property type="entry name" value="Cro/C1-type_HTH"/>
</dbReference>
<proteinExistence type="inferred from homology"/>
<comment type="caution">
    <text evidence="3">The sequence shown here is derived from an EMBL/GenBank/DDBJ whole genome shotgun (WGS) entry which is preliminary data.</text>
</comment>
<reference evidence="4" key="1">
    <citation type="journal article" date="2019" name="Int. J. Syst. Evol. Microbiol.">
        <title>The Global Catalogue of Microorganisms (GCM) 10K type strain sequencing project: providing services to taxonomists for standard genome sequencing and annotation.</title>
        <authorList>
            <consortium name="The Broad Institute Genomics Platform"/>
            <consortium name="The Broad Institute Genome Sequencing Center for Infectious Disease"/>
            <person name="Wu L."/>
            <person name="Ma J."/>
        </authorList>
    </citation>
    <scope>NUCLEOTIDE SEQUENCE [LARGE SCALE GENOMIC DNA]</scope>
    <source>
        <strain evidence="4">CGMCC 4.7152</strain>
    </source>
</reference>
<dbReference type="PROSITE" id="PS50943">
    <property type="entry name" value="HTH_CROC1"/>
    <property type="match status" value="1"/>
</dbReference>
<dbReference type="SUPFAM" id="SSF47413">
    <property type="entry name" value="lambda repressor-like DNA-binding domains"/>
    <property type="match status" value="1"/>
</dbReference>
<accession>A0ABV9VQH5</accession>